<dbReference type="AlphaFoldDB" id="A0A9P8BYH1"/>
<protein>
    <recommendedName>
        <fullName evidence="2">Cas12f1-like TNB domain-containing protein</fullName>
    </recommendedName>
</protein>
<accession>A0A9P8BYH1</accession>
<keyword evidence="1" id="KW-0238">DNA-binding</keyword>
<dbReference type="GO" id="GO:0003677">
    <property type="term" value="F:DNA binding"/>
    <property type="evidence" value="ECO:0007669"/>
    <property type="project" value="UniProtKB-KW"/>
</dbReference>
<gene>
    <name evidence="3" type="ORF">KI688_009237</name>
</gene>
<dbReference type="OrthoDB" id="2434038at2759"/>
<sequence>MSFDKLLYDIFVHVAGSSVVVAQKPTPASDPIAIVITRDSDALFHNLAVSQKAVYQPTFKHRRWLEQRKGRAVEGKESIAHKETNLPPLRGPEALIIEYVKRSRVVESDLDAFYNNVTLKKHQWDAKRARDQEFKLVGKRLLELVGGTPGAKRDSKNKVIIGVGLGEFSSSPRLPSLHTAFLKYFVQLTRSLDYIIVGVNKYYTSKRCPVCHEFVGQVDIRQLYRPTCGAKIHRDVMAAHNMCNIIQGHLLDHKRPHYLRPYDKNGIYIWELEENISLSRLCGHIWP</sequence>
<dbReference type="EMBL" id="JAHRHY010000004">
    <property type="protein sequence ID" value="KAG9069912.1"/>
    <property type="molecule type" value="Genomic_DNA"/>
</dbReference>
<evidence type="ECO:0000256" key="1">
    <source>
        <dbReference type="ARBA" id="ARBA00023125"/>
    </source>
</evidence>
<name>A0A9P8BYH1_9FUNG</name>
<proteinExistence type="predicted"/>
<dbReference type="InterPro" id="IPR010095">
    <property type="entry name" value="Cas12f1-like_TNB"/>
</dbReference>
<dbReference type="Pfam" id="PF07282">
    <property type="entry name" value="Cas12f1-like_TNB"/>
    <property type="match status" value="1"/>
</dbReference>
<evidence type="ECO:0000313" key="4">
    <source>
        <dbReference type="Proteomes" id="UP000707451"/>
    </source>
</evidence>
<comment type="caution">
    <text evidence="3">The sequence shown here is derived from an EMBL/GenBank/DDBJ whole genome shotgun (WGS) entry which is preliminary data.</text>
</comment>
<feature type="domain" description="Cas12f1-like TNB" evidence="2">
    <location>
        <begin position="196"/>
        <end position="242"/>
    </location>
</feature>
<organism evidence="3 4">
    <name type="scientific">Linnemannia hyalina</name>
    <dbReference type="NCBI Taxonomy" id="64524"/>
    <lineage>
        <taxon>Eukaryota</taxon>
        <taxon>Fungi</taxon>
        <taxon>Fungi incertae sedis</taxon>
        <taxon>Mucoromycota</taxon>
        <taxon>Mortierellomycotina</taxon>
        <taxon>Mortierellomycetes</taxon>
        <taxon>Mortierellales</taxon>
        <taxon>Mortierellaceae</taxon>
        <taxon>Linnemannia</taxon>
    </lineage>
</organism>
<reference evidence="3" key="1">
    <citation type="submission" date="2021-06" db="EMBL/GenBank/DDBJ databases">
        <title>Genome Sequence of Mortierella hyaline Strain SCG-10, a Cold-Adapted, Nitrate-Reducing Fungus Isolated from Soil in Minnesota, USA.</title>
        <authorList>
            <person name="Aldossari N."/>
        </authorList>
    </citation>
    <scope>NUCLEOTIDE SEQUENCE</scope>
    <source>
        <strain evidence="3">SCG-10</strain>
    </source>
</reference>
<evidence type="ECO:0000313" key="3">
    <source>
        <dbReference type="EMBL" id="KAG9069912.1"/>
    </source>
</evidence>
<keyword evidence="4" id="KW-1185">Reference proteome</keyword>
<dbReference type="Proteomes" id="UP000707451">
    <property type="component" value="Unassembled WGS sequence"/>
</dbReference>
<evidence type="ECO:0000259" key="2">
    <source>
        <dbReference type="Pfam" id="PF07282"/>
    </source>
</evidence>